<sequence length="133" mass="15309">MTENAAKEEAGLYKYDAWRLKNTTEFEAINVLLDESDMLIDNNAFNAASDKLERVLRIKPNYAPAWSRLSWLALQMNSPKRSVQMAKRSNSFAFSNPELQSLNWSFIRAASKSLNDEESYHQANQKIESLKVF</sequence>
<dbReference type="EMBL" id="UOFE01000039">
    <property type="protein sequence ID" value="VAW54290.1"/>
    <property type="molecule type" value="Genomic_DNA"/>
</dbReference>
<organism evidence="1">
    <name type="scientific">hydrothermal vent metagenome</name>
    <dbReference type="NCBI Taxonomy" id="652676"/>
    <lineage>
        <taxon>unclassified sequences</taxon>
        <taxon>metagenomes</taxon>
        <taxon>ecological metagenomes</taxon>
    </lineage>
</organism>
<dbReference type="Gene3D" id="1.25.40.10">
    <property type="entry name" value="Tetratricopeptide repeat domain"/>
    <property type="match status" value="1"/>
</dbReference>
<evidence type="ECO:0000313" key="1">
    <source>
        <dbReference type="EMBL" id="VAW54290.1"/>
    </source>
</evidence>
<accession>A0A3B0WNW2</accession>
<proteinExistence type="predicted"/>
<evidence type="ECO:0008006" key="2">
    <source>
        <dbReference type="Google" id="ProtNLM"/>
    </source>
</evidence>
<dbReference type="SUPFAM" id="SSF48452">
    <property type="entry name" value="TPR-like"/>
    <property type="match status" value="1"/>
</dbReference>
<dbReference type="AlphaFoldDB" id="A0A3B0WNW2"/>
<dbReference type="InterPro" id="IPR011990">
    <property type="entry name" value="TPR-like_helical_dom_sf"/>
</dbReference>
<name>A0A3B0WNW2_9ZZZZ</name>
<reference evidence="1" key="1">
    <citation type="submission" date="2018-06" db="EMBL/GenBank/DDBJ databases">
        <authorList>
            <person name="Zhirakovskaya E."/>
        </authorList>
    </citation>
    <scope>NUCLEOTIDE SEQUENCE</scope>
</reference>
<gene>
    <name evidence="1" type="ORF">MNBD_GAMMA05-779</name>
</gene>
<protein>
    <recommendedName>
        <fullName evidence="2">Tetratricopeptide repeat protein</fullName>
    </recommendedName>
</protein>